<protein>
    <submittedName>
        <fullName evidence="1">Uncharacterized protein</fullName>
    </submittedName>
</protein>
<organism evidence="1 2">
    <name type="scientific">Chondromyces apiculatus DSM 436</name>
    <dbReference type="NCBI Taxonomy" id="1192034"/>
    <lineage>
        <taxon>Bacteria</taxon>
        <taxon>Pseudomonadati</taxon>
        <taxon>Myxococcota</taxon>
        <taxon>Polyangia</taxon>
        <taxon>Polyangiales</taxon>
        <taxon>Polyangiaceae</taxon>
        <taxon>Chondromyces</taxon>
    </lineage>
</organism>
<comment type="caution">
    <text evidence="1">The sequence shown here is derived from an EMBL/GenBank/DDBJ whole genome shotgun (WGS) entry which is preliminary data.</text>
</comment>
<accession>A0A017TFT0</accession>
<sequence length="75" mass="8468">MSGSSPEPSPSFDPLFLRRSTRAASFSRCFSWRARSFCRFSAPCLCMQTPASARRRAEVERKAQRSPEARCAVHV</sequence>
<dbReference type="AlphaFoldDB" id="A0A017TFT0"/>
<dbReference type="EMBL" id="ASRX01000008">
    <property type="protein sequence ID" value="EYF07680.1"/>
    <property type="molecule type" value="Genomic_DNA"/>
</dbReference>
<proteinExistence type="predicted"/>
<name>A0A017TFT0_9BACT</name>
<evidence type="ECO:0000313" key="2">
    <source>
        <dbReference type="Proteomes" id="UP000019678"/>
    </source>
</evidence>
<evidence type="ECO:0000313" key="1">
    <source>
        <dbReference type="EMBL" id="EYF07680.1"/>
    </source>
</evidence>
<keyword evidence="2" id="KW-1185">Reference proteome</keyword>
<reference evidence="1 2" key="1">
    <citation type="submission" date="2013-05" db="EMBL/GenBank/DDBJ databases">
        <title>Genome assembly of Chondromyces apiculatus DSM 436.</title>
        <authorList>
            <person name="Sharma G."/>
            <person name="Khatri I."/>
            <person name="Kaur C."/>
            <person name="Mayilraj S."/>
            <person name="Subramanian S."/>
        </authorList>
    </citation>
    <scope>NUCLEOTIDE SEQUENCE [LARGE SCALE GENOMIC DNA]</scope>
    <source>
        <strain evidence="1 2">DSM 436</strain>
    </source>
</reference>
<gene>
    <name evidence="1" type="ORF">CAP_8181</name>
</gene>
<dbReference type="Proteomes" id="UP000019678">
    <property type="component" value="Unassembled WGS sequence"/>
</dbReference>